<sequence>MSETCRGRQGERYEGGEDDVEGYWIVRTYEAGNVGEKTKFFVPGARPTKSQRRLRDAARKQAQNEYSAEKALARLLNANFTEGDLLVGLDYSDEGLARLEAWALRQGLPMETEEERLDTMRAAAEHELQLMIRRAQRELDKAGIPLRYVAVTSDMDGDTGETVRVHHHLVVDRAVRDAFVEKWAGLGGVDWKPLSPQMDYTPLASYLIRQVRRVPDHKKYISSRNLVRVQPKDRIAMSEAEVRVPKGGVLLFREAYHPGLSQYIRYILPENRRKRPPGRTGKTE</sequence>
<dbReference type="EMBL" id="BK016142">
    <property type="protein sequence ID" value="DAF98105.1"/>
    <property type="molecule type" value="Genomic_DNA"/>
</dbReference>
<accession>A0A8S5UUF6</accession>
<organism evidence="1">
    <name type="scientific">Podoviridae sp. ctIpM11</name>
    <dbReference type="NCBI Taxonomy" id="2825240"/>
    <lineage>
        <taxon>Viruses</taxon>
        <taxon>Duplodnaviria</taxon>
        <taxon>Heunggongvirae</taxon>
        <taxon>Uroviricota</taxon>
        <taxon>Caudoviricetes</taxon>
    </lineage>
</organism>
<name>A0A8S5UUF6_9CAUD</name>
<protein>
    <submittedName>
        <fullName evidence="1">Uncharacterized protein</fullName>
    </submittedName>
</protein>
<reference evidence="1" key="1">
    <citation type="journal article" date="2021" name="Proc. Natl. Acad. Sci. U.S.A.">
        <title>A Catalog of Tens of Thousands of Viruses from Human Metagenomes Reveals Hidden Associations with Chronic Diseases.</title>
        <authorList>
            <person name="Tisza M.J."/>
            <person name="Buck C.B."/>
        </authorList>
    </citation>
    <scope>NUCLEOTIDE SEQUENCE</scope>
    <source>
        <strain evidence="1">CtIpM11</strain>
    </source>
</reference>
<proteinExistence type="predicted"/>
<evidence type="ECO:0000313" key="1">
    <source>
        <dbReference type="EMBL" id="DAF98105.1"/>
    </source>
</evidence>